<dbReference type="InterPro" id="IPR007533">
    <property type="entry name" value="Cyt_c_oxidase_assmbl_CtaG"/>
</dbReference>
<dbReference type="GO" id="GO:0005743">
    <property type="term" value="C:mitochondrial inner membrane"/>
    <property type="evidence" value="ECO:0007669"/>
    <property type="project" value="UniProtKB-SubCell"/>
</dbReference>
<dbReference type="RefSeq" id="YP_010049261.1">
    <property type="nucleotide sequence ID" value="NC_054363.1"/>
</dbReference>
<reference evidence="3" key="1">
    <citation type="journal article" date="2021" name="Genome Biol.">
        <title>Evolutionary history of mitochondrial genomes in Discoba, including the extreme halophile Pleurostomum flabellatum (Heterolobosea).</title>
        <authorList>
            <person name="Ettahi K."/>
            <person name="Lhee D.H."/>
            <person name="Sung J.Y."/>
            <person name="Simpson A.G.B."/>
            <person name="Park J.S."/>
            <person name="Yoon H.S."/>
        </authorList>
    </citation>
    <scope>NUCLEOTIDE SEQUENCE</scope>
</reference>
<evidence type="ECO:0000256" key="1">
    <source>
        <dbReference type="ARBA" id="ARBA00004243"/>
    </source>
</evidence>
<sequence>MTFWIFLFTIQMLLFGIWNIPLFQYLCDLPVSEESIFEENSFFQRVHGYGPFLKIFFQDTVDVCQQQDNVVSLNSIWLVVDDLFCYEIFYIVGCLYDRSSFFFSEEQQEIYSNFFEMELQTSCTAFYFVEFLTLQKFFFLVPDETHLVFFRMYNSLIYNISGVSIYLIYPNEYLLFFEKIQCFCFEEIFLYYFEVVDLPVVFFISSTILNVESVDMSNKIYLSYLFLLKG</sequence>
<comment type="subcellular location">
    <subcellularLocation>
        <location evidence="1">Mitochondrion inner membrane</location>
        <topology evidence="1">Single-pass membrane protein</topology>
        <orientation evidence="1">Intermembrane side</orientation>
    </subcellularLocation>
</comment>
<feature type="transmembrane region" description="Helical" evidence="2">
    <location>
        <begin position="148"/>
        <end position="169"/>
    </location>
</feature>
<name>A0A7T0M424_9EUKA</name>
<gene>
    <name evidence="3" type="primary">cox11</name>
</gene>
<feature type="transmembrane region" description="Helical" evidence="2">
    <location>
        <begin position="189"/>
        <end position="211"/>
    </location>
</feature>
<geneLocation type="mitochondrion" evidence="3"/>
<evidence type="ECO:0000256" key="2">
    <source>
        <dbReference type="SAM" id="Phobius"/>
    </source>
</evidence>
<organism evidence="3">
    <name type="scientific">Pleurostomum flabellatum</name>
    <dbReference type="NCBI Taxonomy" id="405751"/>
    <lineage>
        <taxon>Eukaryota</taxon>
        <taxon>Discoba</taxon>
        <taxon>Heterolobosea</taxon>
        <taxon>Tulamoebidae</taxon>
        <taxon>Pleurostomum</taxon>
    </lineage>
</organism>
<keyword evidence="2" id="KW-0812">Transmembrane</keyword>
<dbReference type="GeneID" id="63660947"/>
<dbReference type="GO" id="GO:0005507">
    <property type="term" value="F:copper ion binding"/>
    <property type="evidence" value="ECO:0007669"/>
    <property type="project" value="InterPro"/>
</dbReference>
<dbReference type="AlphaFoldDB" id="A0A7T0M424"/>
<keyword evidence="2" id="KW-0472">Membrane</keyword>
<dbReference type="EMBL" id="MT843578">
    <property type="protein sequence ID" value="QPL15612.1"/>
    <property type="molecule type" value="Genomic_DNA"/>
</dbReference>
<proteinExistence type="predicted"/>
<dbReference type="InterPro" id="IPR023471">
    <property type="entry name" value="CtaG/Cox11_dom_sf"/>
</dbReference>
<dbReference type="Gene3D" id="2.60.370.10">
    <property type="entry name" value="Ctag/Cox11"/>
    <property type="match status" value="1"/>
</dbReference>
<accession>A0A7T0M424</accession>
<keyword evidence="3" id="KW-0496">Mitochondrion</keyword>
<evidence type="ECO:0000313" key="3">
    <source>
        <dbReference type="EMBL" id="QPL15612.1"/>
    </source>
</evidence>
<protein>
    <submittedName>
        <fullName evidence="3">Cytochrome c oxidase assembly protein COX11</fullName>
    </submittedName>
</protein>
<dbReference type="Pfam" id="PF04442">
    <property type="entry name" value="CtaG_Cox11"/>
    <property type="match status" value="1"/>
</dbReference>
<dbReference type="SUPFAM" id="SSF110111">
    <property type="entry name" value="Ctag/Cox11"/>
    <property type="match status" value="1"/>
</dbReference>
<keyword evidence="2" id="KW-1133">Transmembrane helix</keyword>